<dbReference type="InterPro" id="IPR041246">
    <property type="entry name" value="Bact_MG10"/>
</dbReference>
<dbReference type="InterPro" id="IPR002890">
    <property type="entry name" value="MG2"/>
</dbReference>
<reference evidence="5" key="1">
    <citation type="submission" date="2009-01" db="EMBL/GenBank/DDBJ databases">
        <title>Complete sequence of chromosome Cyanothece sp. PCC 7425.</title>
        <authorList>
            <consortium name="US DOE Joint Genome Institute"/>
            <person name="Lucas S."/>
            <person name="Copeland A."/>
            <person name="Lapidus A."/>
            <person name="Glavina del Rio T."/>
            <person name="Dalin E."/>
            <person name="Tice H."/>
            <person name="Bruce D."/>
            <person name="Goodwin L."/>
            <person name="Pitluck S."/>
            <person name="Sims D."/>
            <person name="Meineke L."/>
            <person name="Brettin T."/>
            <person name="Detter J.C."/>
            <person name="Han C."/>
            <person name="Larimer F."/>
            <person name="Land M."/>
            <person name="Hauser L."/>
            <person name="Kyrpides N."/>
            <person name="Ovchinnikova G."/>
            <person name="Liberton M."/>
            <person name="Stoeckel J."/>
            <person name="Banerjee A."/>
            <person name="Singh A."/>
            <person name="Page L."/>
            <person name="Sato H."/>
            <person name="Zhao L."/>
            <person name="Sherman L."/>
            <person name="Pakrasi H."/>
            <person name="Richardson P."/>
        </authorList>
    </citation>
    <scope>NUCLEOTIDE SEQUENCE</scope>
    <source>
        <strain evidence="5">PCC 7425</strain>
    </source>
</reference>
<dbReference type="InterPro" id="IPR032812">
    <property type="entry name" value="SbsA_Ig"/>
</dbReference>
<dbReference type="HOGENOM" id="CLU_002018_0_0_3"/>
<dbReference type="Pfam" id="PF07703">
    <property type="entry name" value="A2M_BRD"/>
    <property type="match status" value="1"/>
</dbReference>
<dbReference type="PANTHER" id="PTHR40094:SF1">
    <property type="entry name" value="UBIQUITIN DOMAIN-CONTAINING PROTEIN"/>
    <property type="match status" value="1"/>
</dbReference>
<evidence type="ECO:0000256" key="1">
    <source>
        <dbReference type="ARBA" id="ARBA00010556"/>
    </source>
</evidence>
<gene>
    <name evidence="5" type="ordered locus">Cyan7425_1157</name>
</gene>
<evidence type="ECO:0000256" key="2">
    <source>
        <dbReference type="ARBA" id="ARBA00022729"/>
    </source>
</evidence>
<evidence type="ECO:0000313" key="5">
    <source>
        <dbReference type="EMBL" id="ACL43539.1"/>
    </source>
</evidence>
<dbReference type="Gene3D" id="2.60.40.1930">
    <property type="match status" value="1"/>
</dbReference>
<dbReference type="Gene3D" id="2.60.40.3710">
    <property type="match status" value="1"/>
</dbReference>
<dbReference type="Pfam" id="PF13205">
    <property type="entry name" value="Big_5"/>
    <property type="match status" value="1"/>
</dbReference>
<dbReference type="KEGG" id="cyn:Cyan7425_1157"/>
<evidence type="ECO:0000259" key="3">
    <source>
        <dbReference type="SMART" id="SM01359"/>
    </source>
</evidence>
<organism evidence="5">
    <name type="scientific">Cyanothece sp. (strain PCC 7425 / ATCC 29141)</name>
    <dbReference type="NCBI Taxonomy" id="395961"/>
    <lineage>
        <taxon>Bacteria</taxon>
        <taxon>Bacillati</taxon>
        <taxon>Cyanobacteriota</taxon>
        <taxon>Cyanophyceae</taxon>
        <taxon>Gomontiellales</taxon>
        <taxon>Cyanothecaceae</taxon>
        <taxon>Cyanothece</taxon>
    </lineage>
</organism>
<dbReference type="Gene3D" id="1.50.10.20">
    <property type="match status" value="1"/>
</dbReference>
<dbReference type="InterPro" id="IPR041462">
    <property type="entry name" value="Bact_A2M_MG6"/>
</dbReference>
<dbReference type="OrthoDB" id="9767116at2"/>
<dbReference type="InterPro" id="IPR001599">
    <property type="entry name" value="Macroglobln_a2"/>
</dbReference>
<feature type="domain" description="Alpha-2-macroglobulin" evidence="4">
    <location>
        <begin position="1223"/>
        <end position="1313"/>
    </location>
</feature>
<dbReference type="SMART" id="SM01360">
    <property type="entry name" value="A2M"/>
    <property type="match status" value="1"/>
</dbReference>
<dbReference type="STRING" id="395961.Cyan7425_1157"/>
<proteinExistence type="inferred from homology"/>
<comment type="similarity">
    <text evidence="1">Belongs to the protease inhibitor I39 (alpha-2-macroglobulin) family. Bacterial alpha-2-macroglobulin subfamily.</text>
</comment>
<accession>B8HLQ1</accession>
<name>B8HLQ1_CYAP4</name>
<dbReference type="Pfam" id="PF00207">
    <property type="entry name" value="A2M"/>
    <property type="match status" value="1"/>
</dbReference>
<dbReference type="InterPro" id="IPR051802">
    <property type="entry name" value="YfhM-like"/>
</dbReference>
<dbReference type="SUPFAM" id="SSF48239">
    <property type="entry name" value="Terpenoid cyclases/Protein prenyltransferases"/>
    <property type="match status" value="1"/>
</dbReference>
<dbReference type="InterPro" id="IPR008930">
    <property type="entry name" value="Terpenoid_cyclase/PrenylTrfase"/>
</dbReference>
<dbReference type="PROSITE" id="PS51257">
    <property type="entry name" value="PROKAR_LIPOPROTEIN"/>
    <property type="match status" value="1"/>
</dbReference>
<feature type="domain" description="Alpha-2-macroglobulin bait region" evidence="3">
    <location>
        <begin position="1002"/>
        <end position="1159"/>
    </location>
</feature>
<dbReference type="SMART" id="SM01359">
    <property type="entry name" value="A2M_N_2"/>
    <property type="match status" value="1"/>
</dbReference>
<dbReference type="Pfam" id="PF17973">
    <property type="entry name" value="bMG10"/>
    <property type="match status" value="1"/>
</dbReference>
<protein>
    <submittedName>
        <fullName evidence="5">Alpha-2-macroglobulin domain protein</fullName>
    </submittedName>
</protein>
<keyword evidence="2" id="KW-0732">Signal</keyword>
<dbReference type="EMBL" id="CP001344">
    <property type="protein sequence ID" value="ACL43539.1"/>
    <property type="molecule type" value="Genomic_DNA"/>
</dbReference>
<dbReference type="PANTHER" id="PTHR40094">
    <property type="entry name" value="ALPHA-2-MACROGLOBULIN HOMOLOG"/>
    <property type="match status" value="1"/>
</dbReference>
<dbReference type="GO" id="GO:0004866">
    <property type="term" value="F:endopeptidase inhibitor activity"/>
    <property type="evidence" value="ECO:0007669"/>
    <property type="project" value="InterPro"/>
</dbReference>
<sequence length="1927" mass="212017">MLGRRFGQWVILGLCVLGLIVGIGSCNQAGQNTSLPEVAALPLPTLPDWIEQISPTTTVDSLAQIRIRFKDPLIPLESLESEAQQKVLEKFELTPALPGQFRLLTPRMVGFAPEQALPNATRLRVTLKAGLADLKQHRLDKDLAWTFNTPLIKLTQLPGVSDEKASSAESEPVRLTPTLKFTANTELDLASLRRHVSLIAAGTGRVIPLRVGLNSEEEPVAEPDSPQQQFDPSQKEWNYTLTPRRQLAKGTPYRLEFAPGLRPAQGNLATETVFASQLRTYGPLTFEKLELVGKPDAGGAYGRFLVGRPQLRFNNGLVAESVAQNITIHPAVKQPAALVRAYDGDRQIDLNPWLLQPNTSYTITLRAGLKDQFGQTLEQPVNLQYQTGDLAADFWAPSGLNIFPADKNLQLHLSALNLPDQAYQAAYRVVQPQDLVYTDSAYPENDQDDLLPPAQQWQTFNLPKSKHNQTTDIAIPLREKLGVATGMLAYGVQARTNSYQENGQLKSRQASFYGLIELTNLGLFTQWFPASGLVRVHHLSDGSAVSGATVTVYESKLNAKARSEAIPCFTGKTDKAGLLLIRRDDINGCLAADNPNLAQPPKLLIIARERQDWAFARLEDYSGAYGYGIDAGWNGAKPESRGTIFSDRQLYQPGETGWFTAAAYYLQNGQLIQDKNTRYRVSLQDPNGKTIDLGEQTSNEFGSFAIEVPFKSDQPLGYYTIQATAGDKQITGEFRLAEFKPPNFKVALTLPQKFGLAQQSMVANAQSNYLFGAPLQGGQANFYVTRQPTEFTPSGWDQFSFGRRWFWPEEQPQVSTDVLQTTQVLNQQGQGNTSFTIAADLPYAMTYRVDVQVADVSNLSVADSQTLTALPSDRLIGVKNDFVGQAGKPFPMELIVTDPEGKAIGGERLQVELQQIIYSSVTQVVEGSQTPRNQVEYKTVATREVQSQSQPVTVQLTPPDSGSYRLRVNFEGSKETTATDAQIWVTGSTPVYWGDRYRNNQLEIKLDKDSYQPGETATALIQSPYPEAQIYFAVVRHKVLYQTVQTVKGSAPQIQFPVTAEMLPNAAVEAVLIRQGKPITQVEPGSLTNLASIGFTPFQTNLAGRSLQVEVTPSRGIAANTFLQPGEQQQVKFRLRDPQGQPVQGQLTVMVVNEAVLQLSGYRPPDLVKTVYAEQPISLRFADNRADVVLEPLASPLEKGWGFGGGFSPGAGGTRIRTNFQPLAYYNGSLLTNAQGEAEVTFKLPDDLTTWRVMVVASDTNLRFGQGDATFITSQPLLTNPLLPQFVRPGDRFEAGLTVTNNSGQGGNLEIAGQIIGPNAALSFVDRPRVNLQTPVETGTQAYRFPLLARSAGESKLEFRTLLGNQADAFALPLTVKPHTVTEQVVETGVTPNQVEIPLEVKRDVDREVGGLELSLASTLIPAIKAPARQVLEEAQLPFLEPAASQLAIAADLQRLGQTFQQTFTDFNPTEQANQALERLQKLQRPDGGFAAWPGQDQSDPFVSPYAAEAIARARAVFPDHPVLGAESSLISRLKTYLSNLLANPNRGDDYFSAECKLQLRLNALIALAELGETRADFLPELYEQRTQLDPVAQIKLARYLSQFPQWQTEAGELAQQIQQTLYETGRTAALNLPQAWGWLDNPTVQQAQALQLLIARQASAEQLDRVLQGLLALRREGTWSTTYSNAEALHALVAYSQLQPTPPNFSAIARLGNRQLGSVQFQGYAKPNFSLTVPMADLPQGRQNLRLQKSGQGQLHYLAAYRYRPQGIITGRMNGLRISRQIRSANQSQTLQTLGLSAPPSPLSVQPGQVFDIGLEIISDHAVDHVLISDPLPAGFEAVDTTFKTATPYFQPLQNSWQIDYQTIHRDRIVAYANRLDAGVYNLHYLVRAVTPGTFNWPGAETHLQYAPEEFGRSTAAQLQISNSQA</sequence>
<evidence type="ECO:0000259" key="4">
    <source>
        <dbReference type="SMART" id="SM01360"/>
    </source>
</evidence>
<dbReference type="eggNOG" id="COG2373">
    <property type="taxonomic scope" value="Bacteria"/>
</dbReference>
<dbReference type="Pfam" id="PF17962">
    <property type="entry name" value="bMG6"/>
    <property type="match status" value="1"/>
</dbReference>
<dbReference type="InterPro" id="IPR011625">
    <property type="entry name" value="A2M_N_BRD"/>
</dbReference>
<dbReference type="Pfam" id="PF01835">
    <property type="entry name" value="MG2"/>
    <property type="match status" value="1"/>
</dbReference>